<dbReference type="PANTHER" id="PTHR45957:SF1">
    <property type="entry name" value="ANAPHASE-PROMOTING COMPLEX SUBUNIT 2"/>
    <property type="match status" value="1"/>
</dbReference>
<reference evidence="3 4" key="1">
    <citation type="submission" date="2019-07" db="EMBL/GenBank/DDBJ databases">
        <authorList>
            <person name="Friedrich A."/>
            <person name="Schacherer J."/>
        </authorList>
    </citation>
    <scope>NUCLEOTIDE SEQUENCE [LARGE SCALE GENOMIC DNA]</scope>
</reference>
<evidence type="ECO:0000256" key="1">
    <source>
        <dbReference type="PROSITE-ProRule" id="PRU00330"/>
    </source>
</evidence>
<gene>
    <name evidence="3" type="ORF">DEBR0S2_10374G</name>
</gene>
<evidence type="ECO:0000313" key="4">
    <source>
        <dbReference type="Proteomes" id="UP000478008"/>
    </source>
</evidence>
<sequence>MSALPITSDTVNSIFGDGFHTENPNNGNLSSDYEIVVNWFAQQIDPERTQIDKLPIEVSKMLDDMGICDNMLFQKFRGMVRLKLNMIGMSVNTGVGGLSSQTVDFQNLLDLIINLIDILQQCYNIINLSRPQIQLMKRLGNSIFQSWIENPSIWGSIRQYYEQNIFSKDKTQTLEKISSLLAIIDLCDELTLLLLDTARNQITKLVMEYCSHKWDVSRLNDLLSSIKCDMYPIMSILVPDHSFSIDCLISMAKIQLVKLRTEEFFDIVVDYPDSKYALQEFRECLTTSKQRSNLVDAYILQSKSRLLHAGADTVDIIMCYISTVRSFLIVDHRGVLLDRASRPIRRYLKGRNDTIPTIVNAFLDTTSNNRLIELAIELRNTNKKPKMKGESARDLNWVPDPVDALPDFRKAVVEDIVESLISIFDSKNLFIDEFVKVFSKRLLSITDYDVRGVYSDLHLLKARFGSHEFASLDVMLKDMLLSKKIDRALKTVVPQNVHASIISHLYWPDLPSSKFKMPKQIEEPLGKYKLAYEEHKKGRNVVLCPSLSLVTLSVEVAGKMHQFKVTADKAAVLYFFHDQPQGKEVKIAMICMKLQMPLLLVRESLQFWAKGGVLKAVDPNTYKVNE</sequence>
<evidence type="ECO:0000259" key="2">
    <source>
        <dbReference type="PROSITE" id="PS50069"/>
    </source>
</evidence>
<dbReference type="Gene3D" id="1.20.1310.10">
    <property type="entry name" value="Cullin Repeats"/>
    <property type="match status" value="1"/>
</dbReference>
<dbReference type="PANTHER" id="PTHR45957">
    <property type="entry name" value="ANAPHASE-PROMOTING COMPLEX SUBUNIT 2"/>
    <property type="match status" value="1"/>
</dbReference>
<comment type="similarity">
    <text evidence="1">Belongs to the cullin family.</text>
</comment>
<name>A0A7D9CWM2_DEKBR</name>
<dbReference type="InterPro" id="IPR059120">
    <property type="entry name" value="Cullin-like_AB"/>
</dbReference>
<dbReference type="GO" id="GO:0070979">
    <property type="term" value="P:protein K11-linked ubiquitination"/>
    <property type="evidence" value="ECO:0007669"/>
    <property type="project" value="TreeGrafter"/>
</dbReference>
<dbReference type="GO" id="GO:0005680">
    <property type="term" value="C:anaphase-promoting complex"/>
    <property type="evidence" value="ECO:0007669"/>
    <property type="project" value="TreeGrafter"/>
</dbReference>
<dbReference type="PROSITE" id="PS50069">
    <property type="entry name" value="CULLIN_2"/>
    <property type="match status" value="1"/>
</dbReference>
<dbReference type="InterPro" id="IPR036317">
    <property type="entry name" value="Cullin_homology_sf"/>
</dbReference>
<proteinExistence type="inferred from homology"/>
<protein>
    <submittedName>
        <fullName evidence="3">DEBR0S2_10374g1_1</fullName>
    </submittedName>
</protein>
<dbReference type="InterPro" id="IPR044554">
    <property type="entry name" value="ANAPC2"/>
</dbReference>
<dbReference type="Pfam" id="PF26557">
    <property type="entry name" value="Cullin_AB"/>
    <property type="match status" value="1"/>
</dbReference>
<dbReference type="SMART" id="SM00182">
    <property type="entry name" value="CULLIN"/>
    <property type="match status" value="1"/>
</dbReference>
<dbReference type="Gene3D" id="3.30.230.130">
    <property type="entry name" value="Cullin, Chain C, Domain 2"/>
    <property type="match status" value="1"/>
</dbReference>
<dbReference type="SUPFAM" id="SSF75632">
    <property type="entry name" value="Cullin homology domain"/>
    <property type="match status" value="1"/>
</dbReference>
<organism evidence="3 4">
    <name type="scientific">Dekkera bruxellensis</name>
    <name type="common">Brettanomyces custersii</name>
    <dbReference type="NCBI Taxonomy" id="5007"/>
    <lineage>
        <taxon>Eukaryota</taxon>
        <taxon>Fungi</taxon>
        <taxon>Dikarya</taxon>
        <taxon>Ascomycota</taxon>
        <taxon>Saccharomycotina</taxon>
        <taxon>Pichiomycetes</taxon>
        <taxon>Pichiales</taxon>
        <taxon>Pichiaceae</taxon>
        <taxon>Brettanomyces</taxon>
    </lineage>
</organism>
<dbReference type="Pfam" id="PF25773">
    <property type="entry name" value="TPR_ANAPC2"/>
    <property type="match status" value="1"/>
</dbReference>
<dbReference type="InterPro" id="IPR057975">
    <property type="entry name" value="TPR_ANAPC2"/>
</dbReference>
<dbReference type="GO" id="GO:0007091">
    <property type="term" value="P:metaphase/anaphase transition of mitotic cell cycle"/>
    <property type="evidence" value="ECO:0007669"/>
    <property type="project" value="TreeGrafter"/>
</dbReference>
<dbReference type="GO" id="GO:0031625">
    <property type="term" value="F:ubiquitin protein ligase binding"/>
    <property type="evidence" value="ECO:0007669"/>
    <property type="project" value="InterPro"/>
</dbReference>
<evidence type="ECO:0000313" key="3">
    <source>
        <dbReference type="EMBL" id="VUG17558.1"/>
    </source>
</evidence>
<feature type="domain" description="Cullin family profile" evidence="2">
    <location>
        <begin position="420"/>
        <end position="609"/>
    </location>
</feature>
<dbReference type="EMBL" id="CABFWN010000002">
    <property type="protein sequence ID" value="VUG17558.1"/>
    <property type="molecule type" value="Genomic_DNA"/>
</dbReference>
<keyword evidence="4" id="KW-1185">Reference proteome</keyword>
<accession>A0A7D9CWM2</accession>
<dbReference type="AlphaFoldDB" id="A0A7D9CWM2"/>
<dbReference type="Proteomes" id="UP000478008">
    <property type="component" value="Unassembled WGS sequence"/>
</dbReference>
<dbReference type="GO" id="GO:0006511">
    <property type="term" value="P:ubiquitin-dependent protein catabolic process"/>
    <property type="evidence" value="ECO:0007669"/>
    <property type="project" value="InterPro"/>
</dbReference>
<dbReference type="InterPro" id="IPR016158">
    <property type="entry name" value="Cullin_homology"/>
</dbReference>